<keyword evidence="1" id="KW-0808">Transferase</keyword>
<organism evidence="1 2">
    <name type="scientific">Ajellomyces capsulatus</name>
    <name type="common">Darling's disease fungus</name>
    <name type="synonym">Histoplasma capsulatum</name>
    <dbReference type="NCBI Taxonomy" id="5037"/>
    <lineage>
        <taxon>Eukaryota</taxon>
        <taxon>Fungi</taxon>
        <taxon>Dikarya</taxon>
        <taxon>Ascomycota</taxon>
        <taxon>Pezizomycotina</taxon>
        <taxon>Eurotiomycetes</taxon>
        <taxon>Eurotiomycetidae</taxon>
        <taxon>Onygenales</taxon>
        <taxon>Ajellomycetaceae</taxon>
        <taxon>Histoplasma</taxon>
    </lineage>
</organism>
<keyword evidence="1" id="KW-0418">Kinase</keyword>
<protein>
    <submittedName>
        <fullName evidence="1">FunK1 protein kinase</fullName>
    </submittedName>
</protein>
<accession>A0A8A1MDG8</accession>
<dbReference type="Proteomes" id="UP000663671">
    <property type="component" value="Chromosome 1"/>
</dbReference>
<dbReference type="VEuPathDB" id="FungiDB:I7I51_00986"/>
<gene>
    <name evidence="1" type="ORF">I7I51_00986</name>
</gene>
<evidence type="ECO:0000313" key="2">
    <source>
        <dbReference type="Proteomes" id="UP000663671"/>
    </source>
</evidence>
<dbReference type="EMBL" id="CP069114">
    <property type="protein sequence ID" value="QSS63925.1"/>
    <property type="molecule type" value="Genomic_DNA"/>
</dbReference>
<sequence length="84" mass="9581">MAVSPYRQLHTLLRGICTRPKDSKKATRAAVPTPRRFHRRPQAGHRFCERLQRQRGCQLPLVTDPGAGRAEERHLVRCPVKGMA</sequence>
<reference evidence="1" key="1">
    <citation type="submission" date="2021-01" db="EMBL/GenBank/DDBJ databases">
        <title>Chromosome-level genome assembly of a human fungal pathogen reveals clustering of transcriptionally co-regulated genes.</title>
        <authorList>
            <person name="Voorhies M."/>
            <person name="Cohen S."/>
            <person name="Shea T.P."/>
            <person name="Petrus S."/>
            <person name="Munoz J.F."/>
            <person name="Poplawski S."/>
            <person name="Goldman W.E."/>
            <person name="Michael T."/>
            <person name="Cuomo C.A."/>
            <person name="Sil A."/>
            <person name="Beyhan S."/>
        </authorList>
    </citation>
    <scope>NUCLEOTIDE SEQUENCE</scope>
    <source>
        <strain evidence="1">WU24</strain>
    </source>
</reference>
<dbReference type="GO" id="GO:0016301">
    <property type="term" value="F:kinase activity"/>
    <property type="evidence" value="ECO:0007669"/>
    <property type="project" value="UniProtKB-KW"/>
</dbReference>
<name>A0A8A1MDG8_AJECA</name>
<dbReference type="AlphaFoldDB" id="A0A8A1MDG8"/>
<evidence type="ECO:0000313" key="1">
    <source>
        <dbReference type="EMBL" id="QSS63925.1"/>
    </source>
</evidence>
<proteinExistence type="predicted"/>